<dbReference type="EMBL" id="QJKJ01000049">
    <property type="protein sequence ID" value="RDY14592.1"/>
    <property type="molecule type" value="Genomic_DNA"/>
</dbReference>
<reference evidence="6" key="1">
    <citation type="submission" date="2018-05" db="EMBL/GenBank/DDBJ databases">
        <title>Draft genome of Mucuna pruriens seed.</title>
        <authorList>
            <person name="Nnadi N.E."/>
            <person name="Vos R."/>
            <person name="Hasami M.H."/>
            <person name="Devisetty U.K."/>
            <person name="Aguiy J.C."/>
        </authorList>
    </citation>
    <scope>NUCLEOTIDE SEQUENCE [LARGE SCALE GENOMIC DNA]</scope>
    <source>
        <strain evidence="6">JCA_2017</strain>
    </source>
</reference>
<dbReference type="Pfam" id="PF07727">
    <property type="entry name" value="RVT_2"/>
    <property type="match status" value="1"/>
</dbReference>
<dbReference type="STRING" id="157652.A0A371IHR1"/>
<dbReference type="PANTHER" id="PTHR42648:SF18">
    <property type="entry name" value="RETROTRANSPOSON, UNCLASSIFIED-LIKE PROTEIN"/>
    <property type="match status" value="1"/>
</dbReference>
<dbReference type="Gene3D" id="3.30.420.10">
    <property type="entry name" value="Ribonuclease H-like superfamily/Ribonuclease H"/>
    <property type="match status" value="1"/>
</dbReference>
<evidence type="ECO:0000256" key="2">
    <source>
        <dbReference type="ARBA" id="ARBA00022723"/>
    </source>
</evidence>
<keyword evidence="1" id="KW-0645">Protease</keyword>
<dbReference type="GO" id="GO:0046872">
    <property type="term" value="F:metal ion binding"/>
    <property type="evidence" value="ECO:0007669"/>
    <property type="project" value="UniProtKB-KW"/>
</dbReference>
<sequence>MRAYRKKISDQQVVDKILRTLPQPFDHVAVVIEESKKLDKMEIEELQHSLEAHEMRVNKRKVLQEQALQARSNYKGKGKGRSKDQAQKQGYSSKHSKEWRFEKRKMRCHNGQKLGHYARECRTGEGAKNKPKIHANLAQDEGSNSNCETVMLWATTSSVASNDTSWYLDFGCSTHMTGKREWFISLDASSKNRVCFVDNRSLTAEDTGRVVFRNTDGKETIIEEVLYVPNMKTNLSLGQLLHKGFFMKMADNYLTMLDQMQNLVLQAQLSQNRTFQVRMHCLQHQCLTTLENKEEWLCHLRFCHLNFKNLHLLANHKMVKGLPRVIVPEVVGKVCTRCKETSRNSSRTVPTTATEKLQVIHSDVCGPMQIETPGDSRYFISFIDDLTKKIWVYLLKGKHEVVDAFKRFKCLAEKHNGKMIKVLRTDGGREYVSIEFKEFCVSVGLIHENTPHHSGTAERRNRTLLNLGEAVSTTAYILNRSTTKRLEGITPEEAWTGAKPNVTHQRIFGSVCSRNISGQPTHILVGYHSTGGYKLYEPESGQGSTSRDIICDENGSWTWNASSSKAQLRVPKEEEELTAAPTFNQDPGVTRSLYLKDQELFHDSAVTSEGELVHSALIAEAKPVEFDKAVTEEKWLKAMKEEINSILKNQTWELVDCPSNKKPIALKWVYKVKVNPKGEVVKHKARLVAKGIDYGEVYAPIDRIETVKLVVAITTNADW</sequence>
<dbReference type="Proteomes" id="UP000257109">
    <property type="component" value="Unassembled WGS sequence"/>
</dbReference>
<evidence type="ECO:0000256" key="1">
    <source>
        <dbReference type="ARBA" id="ARBA00022670"/>
    </source>
</evidence>
<dbReference type="GO" id="GO:0003676">
    <property type="term" value="F:nucleic acid binding"/>
    <property type="evidence" value="ECO:0007669"/>
    <property type="project" value="InterPro"/>
</dbReference>
<organism evidence="6 7">
    <name type="scientific">Mucuna pruriens</name>
    <name type="common">Velvet bean</name>
    <name type="synonym">Dolichos pruriens</name>
    <dbReference type="NCBI Taxonomy" id="157652"/>
    <lineage>
        <taxon>Eukaryota</taxon>
        <taxon>Viridiplantae</taxon>
        <taxon>Streptophyta</taxon>
        <taxon>Embryophyta</taxon>
        <taxon>Tracheophyta</taxon>
        <taxon>Spermatophyta</taxon>
        <taxon>Magnoliopsida</taxon>
        <taxon>eudicotyledons</taxon>
        <taxon>Gunneridae</taxon>
        <taxon>Pentapetalae</taxon>
        <taxon>rosids</taxon>
        <taxon>fabids</taxon>
        <taxon>Fabales</taxon>
        <taxon>Fabaceae</taxon>
        <taxon>Papilionoideae</taxon>
        <taxon>50 kb inversion clade</taxon>
        <taxon>NPAAA clade</taxon>
        <taxon>indigoferoid/millettioid clade</taxon>
        <taxon>Phaseoleae</taxon>
        <taxon>Mucuna</taxon>
    </lineage>
</organism>
<evidence type="ECO:0000259" key="5">
    <source>
        <dbReference type="PROSITE" id="PS50994"/>
    </source>
</evidence>
<dbReference type="OrthoDB" id="783026at2759"/>
<evidence type="ECO:0000313" key="6">
    <source>
        <dbReference type="EMBL" id="RDY14592.1"/>
    </source>
</evidence>
<dbReference type="Pfam" id="PF14223">
    <property type="entry name" value="Retrotran_gag_2"/>
    <property type="match status" value="1"/>
</dbReference>
<dbReference type="PANTHER" id="PTHR42648">
    <property type="entry name" value="TRANSPOSASE, PUTATIVE-RELATED"/>
    <property type="match status" value="1"/>
</dbReference>
<proteinExistence type="predicted"/>
<dbReference type="AlphaFoldDB" id="A0A371IHR1"/>
<dbReference type="InterPro" id="IPR013103">
    <property type="entry name" value="RVT_2"/>
</dbReference>
<comment type="caution">
    <text evidence="6">The sequence shown here is derived from an EMBL/GenBank/DDBJ whole genome shotgun (WGS) entry which is preliminary data.</text>
</comment>
<dbReference type="InterPro" id="IPR036397">
    <property type="entry name" value="RNaseH_sf"/>
</dbReference>
<dbReference type="GO" id="GO:0015074">
    <property type="term" value="P:DNA integration"/>
    <property type="evidence" value="ECO:0007669"/>
    <property type="project" value="InterPro"/>
</dbReference>
<keyword evidence="2" id="KW-0479">Metal-binding</keyword>
<dbReference type="InterPro" id="IPR054722">
    <property type="entry name" value="PolX-like_BBD"/>
</dbReference>
<feature type="non-terminal residue" evidence="6">
    <location>
        <position position="1"/>
    </location>
</feature>
<accession>A0A371IHR1</accession>
<evidence type="ECO:0000256" key="4">
    <source>
        <dbReference type="SAM" id="MobiDB-lite"/>
    </source>
</evidence>
<dbReference type="Pfam" id="PF00665">
    <property type="entry name" value="rve"/>
    <property type="match status" value="1"/>
</dbReference>
<protein>
    <recommendedName>
        <fullName evidence="5">Integrase catalytic domain-containing protein</fullName>
    </recommendedName>
</protein>
<name>A0A371IHR1_MUCPR</name>
<dbReference type="GO" id="GO:0006508">
    <property type="term" value="P:proteolysis"/>
    <property type="evidence" value="ECO:0007669"/>
    <property type="project" value="UniProtKB-KW"/>
</dbReference>
<evidence type="ECO:0000313" key="7">
    <source>
        <dbReference type="Proteomes" id="UP000257109"/>
    </source>
</evidence>
<dbReference type="PROSITE" id="PS50994">
    <property type="entry name" value="INTEGRASE"/>
    <property type="match status" value="1"/>
</dbReference>
<feature type="domain" description="Integrase catalytic" evidence="5">
    <location>
        <begin position="346"/>
        <end position="464"/>
    </location>
</feature>
<gene>
    <name evidence="6" type="ORF">CR513_00320</name>
</gene>
<dbReference type="Pfam" id="PF22936">
    <property type="entry name" value="Pol_BBD"/>
    <property type="match status" value="1"/>
</dbReference>
<keyword evidence="7" id="KW-1185">Reference proteome</keyword>
<dbReference type="InterPro" id="IPR039537">
    <property type="entry name" value="Retrotran_Ty1/copia-like"/>
</dbReference>
<dbReference type="InterPro" id="IPR001584">
    <property type="entry name" value="Integrase_cat-core"/>
</dbReference>
<keyword evidence="3" id="KW-0378">Hydrolase</keyword>
<evidence type="ECO:0000256" key="3">
    <source>
        <dbReference type="ARBA" id="ARBA00022801"/>
    </source>
</evidence>
<dbReference type="SUPFAM" id="SSF53098">
    <property type="entry name" value="Ribonuclease H-like"/>
    <property type="match status" value="1"/>
</dbReference>
<dbReference type="InterPro" id="IPR012337">
    <property type="entry name" value="RNaseH-like_sf"/>
</dbReference>
<dbReference type="GO" id="GO:0008233">
    <property type="term" value="F:peptidase activity"/>
    <property type="evidence" value="ECO:0007669"/>
    <property type="project" value="UniProtKB-KW"/>
</dbReference>
<feature type="region of interest" description="Disordered" evidence="4">
    <location>
        <begin position="71"/>
        <end position="97"/>
    </location>
</feature>